<protein>
    <submittedName>
        <fullName evidence="1">Uncharacterized protein</fullName>
    </submittedName>
</protein>
<dbReference type="AlphaFoldDB" id="A0A1M3SZ68"/>
<evidence type="ECO:0000313" key="1">
    <source>
        <dbReference type="EMBL" id="OJZ79765.1"/>
    </source>
</evidence>
<gene>
    <name evidence="1" type="ORF">ASPFODRAFT_54713</name>
</gene>
<dbReference type="Proteomes" id="UP000184063">
    <property type="component" value="Unassembled WGS sequence"/>
</dbReference>
<organism evidence="1 2">
    <name type="scientific">Aspergillus luchuensis (strain CBS 106.47)</name>
    <dbReference type="NCBI Taxonomy" id="1137211"/>
    <lineage>
        <taxon>Eukaryota</taxon>
        <taxon>Fungi</taxon>
        <taxon>Dikarya</taxon>
        <taxon>Ascomycota</taxon>
        <taxon>Pezizomycotina</taxon>
        <taxon>Eurotiomycetes</taxon>
        <taxon>Eurotiomycetidae</taxon>
        <taxon>Eurotiales</taxon>
        <taxon>Aspergillaceae</taxon>
        <taxon>Aspergillus</taxon>
        <taxon>Aspergillus subgen. Circumdati</taxon>
    </lineage>
</organism>
<reference evidence="2" key="1">
    <citation type="journal article" date="2017" name="Genome Biol.">
        <title>Comparative genomics reveals high biological diversity and specific adaptations in the industrially and medically important fungal genus Aspergillus.</title>
        <authorList>
            <person name="de Vries R.P."/>
            <person name="Riley R."/>
            <person name="Wiebenga A."/>
            <person name="Aguilar-Osorio G."/>
            <person name="Amillis S."/>
            <person name="Uchima C.A."/>
            <person name="Anderluh G."/>
            <person name="Asadollahi M."/>
            <person name="Askin M."/>
            <person name="Barry K."/>
            <person name="Battaglia E."/>
            <person name="Bayram O."/>
            <person name="Benocci T."/>
            <person name="Braus-Stromeyer S.A."/>
            <person name="Caldana C."/>
            <person name="Canovas D."/>
            <person name="Cerqueira G.C."/>
            <person name="Chen F."/>
            <person name="Chen W."/>
            <person name="Choi C."/>
            <person name="Clum A."/>
            <person name="Dos Santos R.A."/>
            <person name="Damasio A.R."/>
            <person name="Diallinas G."/>
            <person name="Emri T."/>
            <person name="Fekete E."/>
            <person name="Flipphi M."/>
            <person name="Freyberg S."/>
            <person name="Gallo A."/>
            <person name="Gournas C."/>
            <person name="Habgood R."/>
            <person name="Hainaut M."/>
            <person name="Harispe M.L."/>
            <person name="Henrissat B."/>
            <person name="Hilden K.S."/>
            <person name="Hope R."/>
            <person name="Hossain A."/>
            <person name="Karabika E."/>
            <person name="Karaffa L."/>
            <person name="Karanyi Z."/>
            <person name="Krasevec N."/>
            <person name="Kuo A."/>
            <person name="Kusch H."/>
            <person name="LaButti K."/>
            <person name="Lagendijk E.L."/>
            <person name="Lapidus A."/>
            <person name="Levasseur A."/>
            <person name="Lindquist E."/>
            <person name="Lipzen A."/>
            <person name="Logrieco A.F."/>
            <person name="MacCabe A."/>
            <person name="Maekelae M.R."/>
            <person name="Malavazi I."/>
            <person name="Melin P."/>
            <person name="Meyer V."/>
            <person name="Mielnichuk N."/>
            <person name="Miskei M."/>
            <person name="Molnar A.P."/>
            <person name="Mule G."/>
            <person name="Ngan C.Y."/>
            <person name="Orejas M."/>
            <person name="Orosz E."/>
            <person name="Ouedraogo J.P."/>
            <person name="Overkamp K.M."/>
            <person name="Park H.-S."/>
            <person name="Perrone G."/>
            <person name="Piumi F."/>
            <person name="Punt P.J."/>
            <person name="Ram A.F."/>
            <person name="Ramon A."/>
            <person name="Rauscher S."/>
            <person name="Record E."/>
            <person name="Riano-Pachon D.M."/>
            <person name="Robert V."/>
            <person name="Roehrig J."/>
            <person name="Ruller R."/>
            <person name="Salamov A."/>
            <person name="Salih N.S."/>
            <person name="Samson R.A."/>
            <person name="Sandor E."/>
            <person name="Sanguinetti M."/>
            <person name="Schuetze T."/>
            <person name="Sepcic K."/>
            <person name="Shelest E."/>
            <person name="Sherlock G."/>
            <person name="Sophianopoulou V."/>
            <person name="Squina F.M."/>
            <person name="Sun H."/>
            <person name="Susca A."/>
            <person name="Todd R.B."/>
            <person name="Tsang A."/>
            <person name="Unkles S.E."/>
            <person name="van de Wiele N."/>
            <person name="van Rossen-Uffink D."/>
            <person name="Oliveira J.V."/>
            <person name="Vesth T.C."/>
            <person name="Visser J."/>
            <person name="Yu J.-H."/>
            <person name="Zhou M."/>
            <person name="Andersen M.R."/>
            <person name="Archer D.B."/>
            <person name="Baker S.E."/>
            <person name="Benoit I."/>
            <person name="Brakhage A.A."/>
            <person name="Braus G.H."/>
            <person name="Fischer R."/>
            <person name="Frisvad J.C."/>
            <person name="Goldman G.H."/>
            <person name="Houbraken J."/>
            <person name="Oakley B."/>
            <person name="Pocsi I."/>
            <person name="Scazzocchio C."/>
            <person name="Seiboth B."/>
            <person name="vanKuyk P.A."/>
            <person name="Wortman J."/>
            <person name="Dyer P.S."/>
            <person name="Grigoriev I.V."/>
        </authorList>
    </citation>
    <scope>NUCLEOTIDE SEQUENCE [LARGE SCALE GENOMIC DNA]</scope>
    <source>
        <strain evidence="2">CBS 106.47</strain>
    </source>
</reference>
<accession>A0A1M3SZ68</accession>
<sequence length="95" mass="10825">MPGIRAVQRLFYQDRQADVLFRSRKSQPAVAARADHSHSSPYTRSWVALNARQRAFRCPRYWTPLTLSANSAQIPPLGTIYFKVPNGEALRPRAD</sequence>
<feature type="non-terminal residue" evidence="1">
    <location>
        <position position="95"/>
    </location>
</feature>
<dbReference type="EMBL" id="KV878273">
    <property type="protein sequence ID" value="OJZ79765.1"/>
    <property type="molecule type" value="Genomic_DNA"/>
</dbReference>
<proteinExistence type="predicted"/>
<dbReference type="VEuPathDB" id="FungiDB:ASPFODRAFT_54713"/>
<evidence type="ECO:0000313" key="2">
    <source>
        <dbReference type="Proteomes" id="UP000184063"/>
    </source>
</evidence>
<name>A0A1M3SZ68_ASPLC</name>